<dbReference type="InterPro" id="IPR022310">
    <property type="entry name" value="NAD/GMP_synthase"/>
</dbReference>
<evidence type="ECO:0000259" key="1">
    <source>
        <dbReference type="Pfam" id="PF02540"/>
    </source>
</evidence>
<name>A0A7G1G5N2_9BACT</name>
<dbReference type="EMBL" id="AP018712">
    <property type="protein sequence ID" value="BBE31900.1"/>
    <property type="molecule type" value="Genomic_DNA"/>
</dbReference>
<dbReference type="KEGG" id="ocy:OSSY52_20410"/>
<organism evidence="2 3">
    <name type="scientific">Tepiditoga spiralis</name>
    <dbReference type="NCBI Taxonomy" id="2108365"/>
    <lineage>
        <taxon>Bacteria</taxon>
        <taxon>Thermotogati</taxon>
        <taxon>Thermotogota</taxon>
        <taxon>Thermotogae</taxon>
        <taxon>Petrotogales</taxon>
        <taxon>Petrotogaceae</taxon>
        <taxon>Tepiditoga</taxon>
    </lineage>
</organism>
<dbReference type="SUPFAM" id="SSF52402">
    <property type="entry name" value="Adenine nucleotide alpha hydrolases-like"/>
    <property type="match status" value="1"/>
</dbReference>
<evidence type="ECO:0000313" key="2">
    <source>
        <dbReference type="EMBL" id="BBE31900.1"/>
    </source>
</evidence>
<dbReference type="InParanoid" id="A0A7G1G5N2"/>
<gene>
    <name evidence="2" type="ORF">OSSY52_20410</name>
</gene>
<accession>A0A7G1G5N2</accession>
<dbReference type="GO" id="GO:0006163">
    <property type="term" value="P:purine nucleotide metabolic process"/>
    <property type="evidence" value="ECO:0007669"/>
    <property type="project" value="UniProtKB-ARBA"/>
</dbReference>
<evidence type="ECO:0000313" key="3">
    <source>
        <dbReference type="Proteomes" id="UP000516361"/>
    </source>
</evidence>
<dbReference type="AlphaFoldDB" id="A0A7G1G5N2"/>
<dbReference type="InterPro" id="IPR014729">
    <property type="entry name" value="Rossmann-like_a/b/a_fold"/>
</dbReference>
<dbReference type="PANTHER" id="PTHR43169:SF2">
    <property type="entry name" value="NAD_GMP SYNTHASE DOMAIN-CONTAINING PROTEIN"/>
    <property type="match status" value="1"/>
</dbReference>
<dbReference type="Pfam" id="PF02540">
    <property type="entry name" value="NAD_synthase"/>
    <property type="match status" value="1"/>
</dbReference>
<proteinExistence type="predicted"/>
<dbReference type="PANTHER" id="PTHR43169">
    <property type="entry name" value="EXSB FAMILY PROTEIN"/>
    <property type="match status" value="1"/>
</dbReference>
<feature type="domain" description="NAD/GMP synthase" evidence="1">
    <location>
        <begin position="8"/>
        <end position="79"/>
    </location>
</feature>
<dbReference type="RefSeq" id="WP_198423052.1">
    <property type="nucleotide sequence ID" value="NZ_AP018712.1"/>
</dbReference>
<keyword evidence="3" id="KW-1185">Reference proteome</keyword>
<dbReference type="Gene3D" id="3.40.50.620">
    <property type="entry name" value="HUPs"/>
    <property type="match status" value="1"/>
</dbReference>
<dbReference type="InterPro" id="IPR052188">
    <property type="entry name" value="Ni-pincer_cofactor_biosynth"/>
</dbReference>
<dbReference type="Proteomes" id="UP000516361">
    <property type="component" value="Chromosome"/>
</dbReference>
<reference evidence="2 3" key="1">
    <citation type="submission" date="2018-06" db="EMBL/GenBank/DDBJ databases">
        <title>Genome sequencing of Oceanotoga sp. sy52.</title>
        <authorList>
            <person name="Mori K."/>
        </authorList>
    </citation>
    <scope>NUCLEOTIDE SEQUENCE [LARGE SCALE GENOMIC DNA]</scope>
    <source>
        <strain evidence="3">sy52</strain>
    </source>
</reference>
<protein>
    <submittedName>
        <fullName evidence="2">NAD(+) synthase</fullName>
    </submittedName>
</protein>
<sequence length="321" mass="36131">MFTIKIIEEIKEDIKQVVGNKKLYIAFSGGLDSTVVALLAKDALPKSQITLVNVCFGAYSYSKGLEAVLSLSNQMNLNLFFVSGESEQETLMYHGPNCNQCTKSIKIEKVKEFAYKGIVASGANQSDSWGKTKIKIMNNIYSPLVMLNKIQIKEILSYYGFTIPKIGENIGREGCKFKHLLKMAVNTQYHSRADVISNEVIHDVLDFYEFKREIANVKIIGPLSKNIAIINIKPLPPQNIINDIVKLLEKESTIDEVVVANKPMKLKISASPGISNNKESSYWIKTGRLQPEFAVPIEVEWLPSKNNKLRTFSVIDYEFIK</sequence>